<sequence>MIVLKSYATWVTLAVALLMYAVFRTVEHSSVAEAMRVIALTVMAMMVPAYAPTAASCFVTPGWPAPKQWAGLAAFVLCFCMVLGSLVALFYRLAGRPVWLLEQPIVNATSFGLIVFGLVYTTAPGFFGDKVGARTKWALAGLWIASTALIALLVLAKPDLSPVARWIEQTLIVEQGRAS</sequence>
<evidence type="ECO:0000313" key="2">
    <source>
        <dbReference type="EMBL" id="GJE55258.1"/>
    </source>
</evidence>
<evidence type="ECO:0000256" key="1">
    <source>
        <dbReference type="SAM" id="Phobius"/>
    </source>
</evidence>
<accession>A0ABQ4TJ18</accession>
<evidence type="ECO:0000313" key="3">
    <source>
        <dbReference type="Proteomes" id="UP001055101"/>
    </source>
</evidence>
<name>A0ABQ4TJ18_9HYPH</name>
<feature type="transmembrane region" description="Helical" evidence="1">
    <location>
        <begin position="137"/>
        <end position="156"/>
    </location>
</feature>
<keyword evidence="1" id="KW-0472">Membrane</keyword>
<dbReference type="Proteomes" id="UP001055101">
    <property type="component" value="Unassembled WGS sequence"/>
</dbReference>
<reference evidence="2" key="2">
    <citation type="submission" date="2021-08" db="EMBL/GenBank/DDBJ databases">
        <authorList>
            <person name="Tani A."/>
            <person name="Ola A."/>
            <person name="Ogura Y."/>
            <person name="Katsura K."/>
            <person name="Hayashi T."/>
        </authorList>
    </citation>
    <scope>NUCLEOTIDE SEQUENCE</scope>
    <source>
        <strain evidence="2">DSM 23674</strain>
    </source>
</reference>
<feature type="transmembrane region" description="Helical" evidence="1">
    <location>
        <begin position="105"/>
        <end position="125"/>
    </location>
</feature>
<keyword evidence="3" id="KW-1185">Reference proteome</keyword>
<proteinExistence type="predicted"/>
<reference evidence="2" key="1">
    <citation type="journal article" date="2021" name="Front. Microbiol.">
        <title>Comprehensive Comparative Genomics and Phenotyping of Methylobacterium Species.</title>
        <authorList>
            <person name="Alessa O."/>
            <person name="Ogura Y."/>
            <person name="Fujitani Y."/>
            <person name="Takami H."/>
            <person name="Hayashi T."/>
            <person name="Sahin N."/>
            <person name="Tani A."/>
        </authorList>
    </citation>
    <scope>NUCLEOTIDE SEQUENCE</scope>
    <source>
        <strain evidence="2">DSM 23674</strain>
    </source>
</reference>
<dbReference type="EMBL" id="BPRA01000007">
    <property type="protein sequence ID" value="GJE55258.1"/>
    <property type="molecule type" value="Genomic_DNA"/>
</dbReference>
<comment type="caution">
    <text evidence="2">The sequence shown here is derived from an EMBL/GenBank/DDBJ whole genome shotgun (WGS) entry which is preliminary data.</text>
</comment>
<gene>
    <name evidence="2" type="ORF">EKPJFOCH_1747</name>
</gene>
<feature type="transmembrane region" description="Helical" evidence="1">
    <location>
        <begin position="69"/>
        <end position="93"/>
    </location>
</feature>
<feature type="transmembrane region" description="Helical" evidence="1">
    <location>
        <begin position="38"/>
        <end position="63"/>
    </location>
</feature>
<feature type="transmembrane region" description="Helical" evidence="1">
    <location>
        <begin position="6"/>
        <end position="26"/>
    </location>
</feature>
<protein>
    <submittedName>
        <fullName evidence="2">Uncharacterized protein</fullName>
    </submittedName>
</protein>
<keyword evidence="1" id="KW-0812">Transmembrane</keyword>
<keyword evidence="1" id="KW-1133">Transmembrane helix</keyword>
<organism evidence="2 3">
    <name type="scientific">Methylobacterium thuringiense</name>
    <dbReference type="NCBI Taxonomy" id="1003091"/>
    <lineage>
        <taxon>Bacteria</taxon>
        <taxon>Pseudomonadati</taxon>
        <taxon>Pseudomonadota</taxon>
        <taxon>Alphaproteobacteria</taxon>
        <taxon>Hyphomicrobiales</taxon>
        <taxon>Methylobacteriaceae</taxon>
        <taxon>Methylobacterium</taxon>
    </lineage>
</organism>